<dbReference type="STRING" id="564137.SAMN04488238_1416"/>
<feature type="domain" description="Thoeris protein ThsB TIR-like" evidence="2">
    <location>
        <begin position="9"/>
        <end position="108"/>
    </location>
</feature>
<reference evidence="3 4" key="1">
    <citation type="submission" date="2016-10" db="EMBL/GenBank/DDBJ databases">
        <authorList>
            <person name="de Groot N.N."/>
        </authorList>
    </citation>
    <scope>NUCLEOTIDE SEQUENCE [LARGE SCALE GENOMIC DNA]</scope>
    <source>
        <strain evidence="3 4">CGMCC 1.8894</strain>
    </source>
</reference>
<evidence type="ECO:0000313" key="4">
    <source>
        <dbReference type="Proteomes" id="UP000198539"/>
    </source>
</evidence>
<feature type="region of interest" description="Disordered" evidence="1">
    <location>
        <begin position="140"/>
        <end position="164"/>
    </location>
</feature>
<accession>A0A1H3FKW9</accession>
<dbReference type="InterPro" id="IPR036490">
    <property type="entry name" value="ThsB_TIR-like_sf"/>
</dbReference>
<dbReference type="Pfam" id="PF08937">
    <property type="entry name" value="ThsB_TIR"/>
    <property type="match status" value="1"/>
</dbReference>
<proteinExistence type="predicted"/>
<name>A0A1H3FKW9_9RHOB</name>
<keyword evidence="4" id="KW-1185">Reference proteome</keyword>
<evidence type="ECO:0000256" key="1">
    <source>
        <dbReference type="SAM" id="MobiDB-lite"/>
    </source>
</evidence>
<evidence type="ECO:0000313" key="3">
    <source>
        <dbReference type="EMBL" id="SDX91008.1"/>
    </source>
</evidence>
<dbReference type="SUPFAM" id="SSF52206">
    <property type="entry name" value="Hypothetical protein MTH538"/>
    <property type="match status" value="1"/>
</dbReference>
<dbReference type="Proteomes" id="UP000198539">
    <property type="component" value="Unassembled WGS sequence"/>
</dbReference>
<sequence length="164" mass="18526">MMSKRRHVFISHHHADDEQVNKLTKLLGKKSYDIRNSSIRAKPSNQARIDAKQIPERTLKRMLRMKMSWAGTVIVLIGKKTHQRPWVDWEIKKANELGKRIVGVYTHGGTEVDIPAAFEKYGDALVNWNSDSVIDAIEGKDSHFENPGSGTTRDPVHAAPTSKC</sequence>
<gene>
    <name evidence="3" type="ORF">SAMN04488238_1416</name>
</gene>
<protein>
    <submittedName>
        <fullName evidence="3">MTH538 TIR-like domain</fullName>
    </submittedName>
</protein>
<dbReference type="Gene3D" id="3.40.50.9200">
    <property type="entry name" value="Hypothetical protein MTH538"/>
    <property type="match status" value="1"/>
</dbReference>
<dbReference type="EMBL" id="FNOM01000041">
    <property type="protein sequence ID" value="SDX91008.1"/>
    <property type="molecule type" value="Genomic_DNA"/>
</dbReference>
<dbReference type="AlphaFoldDB" id="A0A1H3FKW9"/>
<dbReference type="InterPro" id="IPR015032">
    <property type="entry name" value="ThsB__TIR-like_domain"/>
</dbReference>
<evidence type="ECO:0000259" key="2">
    <source>
        <dbReference type="Pfam" id="PF08937"/>
    </source>
</evidence>
<organism evidence="3 4">
    <name type="scientific">Roseicitreum antarcticum</name>
    <dbReference type="NCBI Taxonomy" id="564137"/>
    <lineage>
        <taxon>Bacteria</taxon>
        <taxon>Pseudomonadati</taxon>
        <taxon>Pseudomonadota</taxon>
        <taxon>Alphaproteobacteria</taxon>
        <taxon>Rhodobacterales</taxon>
        <taxon>Paracoccaceae</taxon>
        <taxon>Roseicitreum</taxon>
    </lineage>
</organism>